<dbReference type="Proteomes" id="UP000245998">
    <property type="component" value="Unassembled WGS sequence"/>
</dbReference>
<accession>A0A2U1JSW8</accession>
<dbReference type="PROSITE" id="PS50983">
    <property type="entry name" value="FE_B12_PBP"/>
    <property type="match status" value="1"/>
</dbReference>
<keyword evidence="4" id="KW-1185">Reference proteome</keyword>
<name>A0A2U1JSW8_9BACI</name>
<evidence type="ECO:0000256" key="1">
    <source>
        <dbReference type="ARBA" id="ARBA00008814"/>
    </source>
</evidence>
<dbReference type="RefSeq" id="WP_116555825.1">
    <property type="nucleotide sequence ID" value="NZ_QCZG01000042.1"/>
</dbReference>
<dbReference type="Gene3D" id="3.40.50.1980">
    <property type="entry name" value="Nitrogenase molybdenum iron protein domain"/>
    <property type="match status" value="2"/>
</dbReference>
<comment type="caution">
    <text evidence="3">The sequence shown here is derived from an EMBL/GenBank/DDBJ whole genome shotgun (WGS) entry which is preliminary data.</text>
</comment>
<evidence type="ECO:0000313" key="4">
    <source>
        <dbReference type="Proteomes" id="UP000245998"/>
    </source>
</evidence>
<dbReference type="EMBL" id="QCZG01000042">
    <property type="protein sequence ID" value="PWA08034.1"/>
    <property type="molecule type" value="Genomic_DNA"/>
</dbReference>
<sequence>MKIASICPSNTELAAYLGLAPNIIAVDDYSDWPSEITHLPRLGPDLSIDIDKLESLQPDLILASLSVPGMEKNIEKLRERNLPHVVFNPNSLNEIADDLLELGKLTGTEKKANAIVKKYFQIIDEYKAIASNIREKKTLYWEWWPKPVFTPGGTNWLTEISELAGGTNLFHDKNIASVQTTWDAVLERHPDVICLAWVGVNQTKVKPEFVTKREGWDKLYERKQPPIHILEEDLFCRPSPRLLHGLKKLAYLLHPDKYPVFNDTDTLLEK</sequence>
<gene>
    <name evidence="3" type="ORF">DCC39_15575</name>
</gene>
<dbReference type="OrthoDB" id="9787772at2"/>
<dbReference type="InterPro" id="IPR002491">
    <property type="entry name" value="ABC_transptr_periplasmic_BD"/>
</dbReference>
<organism evidence="3 4">
    <name type="scientific">Pueribacillus theae</name>
    <dbReference type="NCBI Taxonomy" id="2171751"/>
    <lineage>
        <taxon>Bacteria</taxon>
        <taxon>Bacillati</taxon>
        <taxon>Bacillota</taxon>
        <taxon>Bacilli</taxon>
        <taxon>Bacillales</taxon>
        <taxon>Bacillaceae</taxon>
        <taxon>Pueribacillus</taxon>
    </lineage>
</organism>
<dbReference type="SUPFAM" id="SSF53807">
    <property type="entry name" value="Helical backbone' metal receptor"/>
    <property type="match status" value="1"/>
</dbReference>
<reference evidence="3 4" key="1">
    <citation type="submission" date="2018-04" db="EMBL/GenBank/DDBJ databases">
        <title>Camelliibacillus theae gen. nov., sp. nov., isolated from Pu'er tea.</title>
        <authorList>
            <person name="Niu L."/>
        </authorList>
    </citation>
    <scope>NUCLEOTIDE SEQUENCE [LARGE SCALE GENOMIC DNA]</scope>
    <source>
        <strain evidence="3 4">T8</strain>
    </source>
</reference>
<comment type="similarity">
    <text evidence="1">Belongs to the bacterial solute-binding protein 8 family.</text>
</comment>
<evidence type="ECO:0000259" key="2">
    <source>
        <dbReference type="PROSITE" id="PS50983"/>
    </source>
</evidence>
<dbReference type="PANTHER" id="PTHR30535">
    <property type="entry name" value="VITAMIN B12-BINDING PROTEIN"/>
    <property type="match status" value="1"/>
</dbReference>
<dbReference type="InterPro" id="IPR050902">
    <property type="entry name" value="ABC_Transporter_SBP"/>
</dbReference>
<dbReference type="CDD" id="cd01144">
    <property type="entry name" value="BtuF"/>
    <property type="match status" value="1"/>
</dbReference>
<dbReference type="AlphaFoldDB" id="A0A2U1JSW8"/>
<dbReference type="Pfam" id="PF01497">
    <property type="entry name" value="Peripla_BP_2"/>
    <property type="match status" value="1"/>
</dbReference>
<protein>
    <submittedName>
        <fullName evidence="3">Cobalamin-binding protein</fullName>
    </submittedName>
</protein>
<feature type="domain" description="Fe/B12 periplasmic-binding" evidence="2">
    <location>
        <begin position="2"/>
        <end position="257"/>
    </location>
</feature>
<proteinExistence type="inferred from homology"/>
<evidence type="ECO:0000313" key="3">
    <source>
        <dbReference type="EMBL" id="PWA08034.1"/>
    </source>
</evidence>
<dbReference type="PANTHER" id="PTHR30535:SF34">
    <property type="entry name" value="MOLYBDATE-BINDING PROTEIN MOLA"/>
    <property type="match status" value="1"/>
</dbReference>